<dbReference type="Proteomes" id="UP000676336">
    <property type="component" value="Unassembled WGS sequence"/>
</dbReference>
<reference evidence="1" key="1">
    <citation type="submission" date="2021-02" db="EMBL/GenBank/DDBJ databases">
        <authorList>
            <person name="Nowell W R."/>
        </authorList>
    </citation>
    <scope>NUCLEOTIDE SEQUENCE</scope>
</reference>
<protein>
    <submittedName>
        <fullName evidence="1">Uncharacterized protein</fullName>
    </submittedName>
</protein>
<accession>A0A8S3B018</accession>
<name>A0A8S3B018_9BILA</name>
<comment type="caution">
    <text evidence="1">The sequence shown here is derived from an EMBL/GenBank/DDBJ whole genome shotgun (WGS) entry which is preliminary data.</text>
</comment>
<dbReference type="EMBL" id="CAJOBI010144252">
    <property type="protein sequence ID" value="CAF4782207.1"/>
    <property type="molecule type" value="Genomic_DNA"/>
</dbReference>
<dbReference type="AlphaFoldDB" id="A0A8S3B018"/>
<feature type="non-terminal residue" evidence="1">
    <location>
        <position position="63"/>
    </location>
</feature>
<organism evidence="1 2">
    <name type="scientific">Rotaria magnacalcarata</name>
    <dbReference type="NCBI Taxonomy" id="392030"/>
    <lineage>
        <taxon>Eukaryota</taxon>
        <taxon>Metazoa</taxon>
        <taxon>Spiralia</taxon>
        <taxon>Gnathifera</taxon>
        <taxon>Rotifera</taxon>
        <taxon>Eurotatoria</taxon>
        <taxon>Bdelloidea</taxon>
        <taxon>Philodinida</taxon>
        <taxon>Philodinidae</taxon>
        <taxon>Rotaria</taxon>
    </lineage>
</organism>
<sequence length="63" mass="7707">MKDKSYLFEFEFIDFMEDLAKALTDYHDPRIDLVYKQHLHEQLNRFLIDPNSWQIALATFQQQ</sequence>
<proteinExistence type="predicted"/>
<gene>
    <name evidence="1" type="ORF">SMN809_LOCUS46396</name>
</gene>
<evidence type="ECO:0000313" key="2">
    <source>
        <dbReference type="Proteomes" id="UP000676336"/>
    </source>
</evidence>
<evidence type="ECO:0000313" key="1">
    <source>
        <dbReference type="EMBL" id="CAF4782207.1"/>
    </source>
</evidence>